<evidence type="ECO:0000313" key="4">
    <source>
        <dbReference type="Proteomes" id="UP000529783"/>
    </source>
</evidence>
<dbReference type="AlphaFoldDB" id="A0A7Y9ERY7"/>
<name>A0A7Y9ERY7_9ACTN</name>
<keyword evidence="2" id="KW-0472">Membrane</keyword>
<evidence type="ECO:0000313" key="3">
    <source>
        <dbReference type="EMBL" id="NYD52844.1"/>
    </source>
</evidence>
<keyword evidence="2" id="KW-1133">Transmembrane helix</keyword>
<proteinExistence type="predicted"/>
<comment type="caution">
    <text evidence="3">The sequence shown here is derived from an EMBL/GenBank/DDBJ whole genome shotgun (WGS) entry which is preliminary data.</text>
</comment>
<evidence type="ECO:0000256" key="1">
    <source>
        <dbReference type="SAM" id="MobiDB-lite"/>
    </source>
</evidence>
<dbReference type="RefSeq" id="WP_179848986.1">
    <property type="nucleotide sequence ID" value="NZ_JACCBA010000001.1"/>
</dbReference>
<reference evidence="3 4" key="1">
    <citation type="submission" date="2020-07" db="EMBL/GenBank/DDBJ databases">
        <title>Sequencing the genomes of 1000 actinobacteria strains.</title>
        <authorList>
            <person name="Klenk H.-P."/>
        </authorList>
    </citation>
    <scope>NUCLEOTIDE SEQUENCE [LARGE SCALE GENOMIC DNA]</scope>
    <source>
        <strain evidence="3 4">DSM 40398</strain>
    </source>
</reference>
<organism evidence="3 4">
    <name type="scientific">Actinomadura luteofluorescens</name>
    <dbReference type="NCBI Taxonomy" id="46163"/>
    <lineage>
        <taxon>Bacteria</taxon>
        <taxon>Bacillati</taxon>
        <taxon>Actinomycetota</taxon>
        <taxon>Actinomycetes</taxon>
        <taxon>Streptosporangiales</taxon>
        <taxon>Thermomonosporaceae</taxon>
        <taxon>Actinomadura</taxon>
    </lineage>
</organism>
<feature type="transmembrane region" description="Helical" evidence="2">
    <location>
        <begin position="22"/>
        <end position="41"/>
    </location>
</feature>
<sequence>MPPDEPPDAPRPGPARRAAEPLAWWTVLLALYLALVSAISLTEIAVGALTAAAGAAAAVAARRALLTTGTTTGTARRPEGGPSRPVAPVRLLPPLARLPGQIVADTARVTARGASGGSWTAQGCPPGPAGRGAATLLMSASPGAYVGGVDPERGLLRVHRLTGPSPFERSLRRTGLIGDPPAEGPHDGGPHEGGPHEGGPHEGGRG</sequence>
<keyword evidence="2" id="KW-0812">Transmembrane</keyword>
<gene>
    <name evidence="3" type="ORF">BJY14_008827</name>
</gene>
<keyword evidence="4" id="KW-1185">Reference proteome</keyword>
<feature type="region of interest" description="Disordered" evidence="1">
    <location>
        <begin position="166"/>
        <end position="206"/>
    </location>
</feature>
<feature type="compositionally biased region" description="Basic and acidic residues" evidence="1">
    <location>
        <begin position="184"/>
        <end position="206"/>
    </location>
</feature>
<accession>A0A7Y9ERY7</accession>
<dbReference type="Proteomes" id="UP000529783">
    <property type="component" value="Unassembled WGS sequence"/>
</dbReference>
<protein>
    <submittedName>
        <fullName evidence="3">Uncharacterized protein</fullName>
    </submittedName>
</protein>
<evidence type="ECO:0000256" key="2">
    <source>
        <dbReference type="SAM" id="Phobius"/>
    </source>
</evidence>
<dbReference type="EMBL" id="JACCBA010000001">
    <property type="protein sequence ID" value="NYD52844.1"/>
    <property type="molecule type" value="Genomic_DNA"/>
</dbReference>